<sequence>MRIKIIIVALVIGLVWGRGGDSDKVGSKESISPLFITASKEQ</sequence>
<accession>A0A1I0CRC1</accession>
<dbReference type="EMBL" id="FOHI01000004">
    <property type="protein sequence ID" value="SET21852.1"/>
    <property type="molecule type" value="Genomic_DNA"/>
</dbReference>
<evidence type="ECO:0000313" key="1">
    <source>
        <dbReference type="EMBL" id="SET21852.1"/>
    </source>
</evidence>
<dbReference type="AlphaFoldDB" id="A0A1I0CRC1"/>
<organism evidence="1 2">
    <name type="scientific">Nitrosospira multiformis</name>
    <dbReference type="NCBI Taxonomy" id="1231"/>
    <lineage>
        <taxon>Bacteria</taxon>
        <taxon>Pseudomonadati</taxon>
        <taxon>Pseudomonadota</taxon>
        <taxon>Betaproteobacteria</taxon>
        <taxon>Nitrosomonadales</taxon>
        <taxon>Nitrosomonadaceae</taxon>
        <taxon>Nitrosospira</taxon>
    </lineage>
</organism>
<protein>
    <submittedName>
        <fullName evidence="1">Uncharacterized protein</fullName>
    </submittedName>
</protein>
<reference evidence="1 2" key="1">
    <citation type="submission" date="2016-10" db="EMBL/GenBank/DDBJ databases">
        <authorList>
            <person name="de Groot N.N."/>
        </authorList>
    </citation>
    <scope>NUCLEOTIDE SEQUENCE [LARGE SCALE GENOMIC DNA]</scope>
    <source>
        <strain evidence="1 2">Nl7</strain>
    </source>
</reference>
<gene>
    <name evidence="1" type="ORF">SAMN05216412_10447</name>
</gene>
<name>A0A1I0CRC1_9PROT</name>
<dbReference type="Proteomes" id="UP000183339">
    <property type="component" value="Unassembled WGS sequence"/>
</dbReference>
<proteinExistence type="predicted"/>
<evidence type="ECO:0000313" key="2">
    <source>
        <dbReference type="Proteomes" id="UP000183339"/>
    </source>
</evidence>